<organism evidence="6 7">
    <name type="scientific">Penicillium oxalicum (strain 114-2 / CGMCC 5302)</name>
    <name type="common">Penicillium decumbens</name>
    <dbReference type="NCBI Taxonomy" id="933388"/>
    <lineage>
        <taxon>Eukaryota</taxon>
        <taxon>Fungi</taxon>
        <taxon>Dikarya</taxon>
        <taxon>Ascomycota</taxon>
        <taxon>Pezizomycotina</taxon>
        <taxon>Eurotiomycetes</taxon>
        <taxon>Eurotiomycetidae</taxon>
        <taxon>Eurotiales</taxon>
        <taxon>Aspergillaceae</taxon>
        <taxon>Penicillium</taxon>
    </lineage>
</organism>
<evidence type="ECO:0000256" key="4">
    <source>
        <dbReference type="SAM" id="SignalP"/>
    </source>
</evidence>
<dbReference type="PANTHER" id="PTHR46720">
    <property type="entry name" value="HYDROXYLASE, PUTATIVE (AFU_ORTHOLOGUE AFUA_3G01460)-RELATED"/>
    <property type="match status" value="1"/>
</dbReference>
<evidence type="ECO:0000256" key="3">
    <source>
        <dbReference type="ARBA" id="ARBA00023002"/>
    </source>
</evidence>
<feature type="signal peptide" evidence="4">
    <location>
        <begin position="1"/>
        <end position="19"/>
    </location>
</feature>
<dbReference type="eggNOG" id="KOG2614">
    <property type="taxonomic scope" value="Eukaryota"/>
</dbReference>
<dbReference type="InterPro" id="IPR051104">
    <property type="entry name" value="FAD_monoxygenase"/>
</dbReference>
<evidence type="ECO:0000259" key="5">
    <source>
        <dbReference type="Pfam" id="PF01494"/>
    </source>
</evidence>
<keyword evidence="2" id="KW-0274">FAD</keyword>
<dbReference type="Gene3D" id="3.50.50.60">
    <property type="entry name" value="FAD/NAD(P)-binding domain"/>
    <property type="match status" value="1"/>
</dbReference>
<reference evidence="6 7" key="1">
    <citation type="journal article" date="2013" name="PLoS ONE">
        <title>Genomic and secretomic analyses reveal unique features of the lignocellulolytic enzyme system of Penicillium decumbens.</title>
        <authorList>
            <person name="Liu G."/>
            <person name="Zhang L."/>
            <person name="Wei X."/>
            <person name="Zou G."/>
            <person name="Qin Y."/>
            <person name="Ma L."/>
            <person name="Li J."/>
            <person name="Zheng H."/>
            <person name="Wang S."/>
            <person name="Wang C."/>
            <person name="Xun L."/>
            <person name="Zhao G.-P."/>
            <person name="Zhou Z."/>
            <person name="Qu Y."/>
        </authorList>
    </citation>
    <scope>NUCLEOTIDE SEQUENCE [LARGE SCALE GENOMIC DNA]</scope>
    <source>
        <strain evidence="7">114-2 / CGMCC 5302</strain>
    </source>
</reference>
<feature type="chain" id="PRO_5004548806" description="FAD-binding domain-containing protein" evidence="4">
    <location>
        <begin position="20"/>
        <end position="403"/>
    </location>
</feature>
<dbReference type="PRINTS" id="PR00420">
    <property type="entry name" value="RNGMNOXGNASE"/>
</dbReference>
<keyword evidence="7" id="KW-1185">Reference proteome</keyword>
<dbReference type="FunFam" id="3.50.50.60:FF:000156">
    <property type="entry name" value="Salicylate hydroxylase, putative"/>
    <property type="match status" value="1"/>
</dbReference>
<evidence type="ECO:0000256" key="1">
    <source>
        <dbReference type="ARBA" id="ARBA00022630"/>
    </source>
</evidence>
<dbReference type="Proteomes" id="UP000019376">
    <property type="component" value="Unassembled WGS sequence"/>
</dbReference>
<accession>S8AXS9</accession>
<dbReference type="GO" id="GO:0071949">
    <property type="term" value="F:FAD binding"/>
    <property type="evidence" value="ECO:0007669"/>
    <property type="project" value="InterPro"/>
</dbReference>
<evidence type="ECO:0000313" key="6">
    <source>
        <dbReference type="EMBL" id="EPS26742.1"/>
    </source>
</evidence>
<name>S8AXS9_PENO1</name>
<dbReference type="GO" id="GO:0016491">
    <property type="term" value="F:oxidoreductase activity"/>
    <property type="evidence" value="ECO:0007669"/>
    <property type="project" value="UniProtKB-KW"/>
</dbReference>
<dbReference type="AlphaFoldDB" id="S8AXS9"/>
<feature type="domain" description="FAD-binding" evidence="5">
    <location>
        <begin position="5"/>
        <end position="355"/>
    </location>
</feature>
<protein>
    <recommendedName>
        <fullName evidence="5">FAD-binding domain-containing protein</fullName>
    </recommendedName>
</protein>
<keyword evidence="4" id="KW-0732">Signal</keyword>
<dbReference type="PhylomeDB" id="S8AXS9"/>
<evidence type="ECO:0000256" key="2">
    <source>
        <dbReference type="ARBA" id="ARBA00022827"/>
    </source>
</evidence>
<evidence type="ECO:0000313" key="7">
    <source>
        <dbReference type="Proteomes" id="UP000019376"/>
    </source>
</evidence>
<keyword evidence="1" id="KW-0285">Flavoprotein</keyword>
<dbReference type="GO" id="GO:0044550">
    <property type="term" value="P:secondary metabolite biosynthetic process"/>
    <property type="evidence" value="ECO:0007669"/>
    <property type="project" value="TreeGrafter"/>
</dbReference>
<dbReference type="OrthoDB" id="16820at2759"/>
<dbReference type="InterPro" id="IPR036188">
    <property type="entry name" value="FAD/NAD-bd_sf"/>
</dbReference>
<dbReference type="STRING" id="933388.S8AXS9"/>
<keyword evidence="3" id="KW-0560">Oxidoreductase</keyword>
<dbReference type="PANTHER" id="PTHR46720:SF1">
    <property type="entry name" value="HYDROXYLASE, PUTATIVE (AFU_ORTHOLOGUE AFUA_8G06050)-RELATED"/>
    <property type="match status" value="1"/>
</dbReference>
<dbReference type="HOGENOM" id="CLU_009665_19_5_1"/>
<dbReference type="Pfam" id="PF01494">
    <property type="entry name" value="FAD_binding_3"/>
    <property type="match status" value="1"/>
</dbReference>
<gene>
    <name evidence="6" type="ORF">PDE_01681</name>
</gene>
<dbReference type="SUPFAM" id="SSF51905">
    <property type="entry name" value="FAD/NAD(P)-binding domain"/>
    <property type="match status" value="1"/>
</dbReference>
<sequence>MTSNEVAIIGAGLSGLALALSLHKQSIPCTIYEARSASLDIGGAIMLSPNALRILDSLDIYQKIKFKGFEFQNLHFYTDKPLDSFEFGNNKKYHYDALRIYRHELIDALVTALQEKGVPIQYGKKFTRILSESETEVTWEFEDGQTSQAACIVGADGIHSRVRQYLYPDLEPHFTNAMGVTAAVPTSQLKETETFEMPLTIMNPKHGAFVIAQQLSDGSEVLIGKQKRATDLGRDGWNNLLNDKKWCVDFLREGSKDYPEIVRSAVSDISLNKINLWPFYMVPKLDTWASKHSRVVILGDAAHAIPPTSGQGVNQAFEDVYTYSVILSKCNEANLEQGLKIWQKGRQARIDQVLELNARIDARRMPQLHDTTVSGFDSKPFDLEWLYSPDFDEMVEGWLAEMK</sequence>
<dbReference type="InterPro" id="IPR002938">
    <property type="entry name" value="FAD-bd"/>
</dbReference>
<proteinExistence type="predicted"/>
<dbReference type="EMBL" id="KB644409">
    <property type="protein sequence ID" value="EPS26742.1"/>
    <property type="molecule type" value="Genomic_DNA"/>
</dbReference>